<gene>
    <name evidence="2" type="ORF">QJS04_geneDACA001827</name>
</gene>
<feature type="domain" description="Amidase" evidence="1">
    <location>
        <begin position="5"/>
        <end position="43"/>
    </location>
</feature>
<evidence type="ECO:0000313" key="3">
    <source>
        <dbReference type="Proteomes" id="UP001179952"/>
    </source>
</evidence>
<dbReference type="InterPro" id="IPR023631">
    <property type="entry name" value="Amidase_dom"/>
</dbReference>
<dbReference type="SUPFAM" id="SSF75304">
    <property type="entry name" value="Amidase signature (AS) enzymes"/>
    <property type="match status" value="1"/>
</dbReference>
<dbReference type="InterPro" id="IPR036928">
    <property type="entry name" value="AS_sf"/>
</dbReference>
<accession>A0AAV9BKU8</accession>
<dbReference type="InterPro" id="IPR000120">
    <property type="entry name" value="Amidase"/>
</dbReference>
<dbReference type="AlphaFoldDB" id="A0AAV9BKU8"/>
<sequence>MRFQIAGNFLGLPAITVKVGYDKHGMPIGLQFIGRPWSEATLLHLAYALEVIIVI</sequence>
<comment type="caution">
    <text evidence="2">The sequence shown here is derived from an EMBL/GenBank/DDBJ whole genome shotgun (WGS) entry which is preliminary data.</text>
</comment>
<dbReference type="GO" id="GO:0016787">
    <property type="term" value="F:hydrolase activity"/>
    <property type="evidence" value="ECO:0007669"/>
    <property type="project" value="UniProtKB-KW"/>
</dbReference>
<dbReference type="Pfam" id="PF01425">
    <property type="entry name" value="Amidase"/>
    <property type="match status" value="1"/>
</dbReference>
<dbReference type="PANTHER" id="PTHR11895">
    <property type="entry name" value="TRANSAMIDASE"/>
    <property type="match status" value="1"/>
</dbReference>
<proteinExistence type="predicted"/>
<reference evidence="2" key="2">
    <citation type="submission" date="2023-06" db="EMBL/GenBank/DDBJ databases">
        <authorList>
            <person name="Ma L."/>
            <person name="Liu K.-W."/>
            <person name="Li Z."/>
            <person name="Hsiao Y.-Y."/>
            <person name="Qi Y."/>
            <person name="Fu T."/>
            <person name="Tang G."/>
            <person name="Zhang D."/>
            <person name="Sun W.-H."/>
            <person name="Liu D.-K."/>
            <person name="Li Y."/>
            <person name="Chen G.-Z."/>
            <person name="Liu X.-D."/>
            <person name="Liao X.-Y."/>
            <person name="Jiang Y.-T."/>
            <person name="Yu X."/>
            <person name="Hao Y."/>
            <person name="Huang J."/>
            <person name="Zhao X.-W."/>
            <person name="Ke S."/>
            <person name="Chen Y.-Y."/>
            <person name="Wu W.-L."/>
            <person name="Hsu J.-L."/>
            <person name="Lin Y.-F."/>
            <person name="Huang M.-D."/>
            <person name="Li C.-Y."/>
            <person name="Huang L."/>
            <person name="Wang Z.-W."/>
            <person name="Zhao X."/>
            <person name="Zhong W.-Y."/>
            <person name="Peng D.-H."/>
            <person name="Ahmad S."/>
            <person name="Lan S."/>
            <person name="Zhang J.-S."/>
            <person name="Tsai W.-C."/>
            <person name="Van De Peer Y."/>
            <person name="Liu Z.-J."/>
        </authorList>
    </citation>
    <scope>NUCLEOTIDE SEQUENCE</scope>
    <source>
        <strain evidence="2">SCP</strain>
        <tissue evidence="2">Leaves</tissue>
    </source>
</reference>
<organism evidence="2 3">
    <name type="scientific">Acorus gramineus</name>
    <name type="common">Dwarf sweet flag</name>
    <dbReference type="NCBI Taxonomy" id="55184"/>
    <lineage>
        <taxon>Eukaryota</taxon>
        <taxon>Viridiplantae</taxon>
        <taxon>Streptophyta</taxon>
        <taxon>Embryophyta</taxon>
        <taxon>Tracheophyta</taxon>
        <taxon>Spermatophyta</taxon>
        <taxon>Magnoliopsida</taxon>
        <taxon>Liliopsida</taxon>
        <taxon>Acoraceae</taxon>
        <taxon>Acorus</taxon>
    </lineage>
</organism>
<dbReference type="Gene3D" id="3.90.1300.10">
    <property type="entry name" value="Amidase signature (AS) domain"/>
    <property type="match status" value="1"/>
</dbReference>
<name>A0AAV9BKU8_ACOGR</name>
<keyword evidence="3" id="KW-1185">Reference proteome</keyword>
<evidence type="ECO:0000313" key="2">
    <source>
        <dbReference type="EMBL" id="KAK1276849.1"/>
    </source>
</evidence>
<keyword evidence="2" id="KW-0378">Hydrolase</keyword>
<reference evidence="2" key="1">
    <citation type="journal article" date="2023" name="Nat. Commun.">
        <title>Diploid and tetraploid genomes of Acorus and the evolution of monocots.</title>
        <authorList>
            <person name="Ma L."/>
            <person name="Liu K.W."/>
            <person name="Li Z."/>
            <person name="Hsiao Y.Y."/>
            <person name="Qi Y."/>
            <person name="Fu T."/>
            <person name="Tang G.D."/>
            <person name="Zhang D."/>
            <person name="Sun W.H."/>
            <person name="Liu D.K."/>
            <person name="Li Y."/>
            <person name="Chen G.Z."/>
            <person name="Liu X.D."/>
            <person name="Liao X.Y."/>
            <person name="Jiang Y.T."/>
            <person name="Yu X."/>
            <person name="Hao Y."/>
            <person name="Huang J."/>
            <person name="Zhao X.W."/>
            <person name="Ke S."/>
            <person name="Chen Y.Y."/>
            <person name="Wu W.L."/>
            <person name="Hsu J.L."/>
            <person name="Lin Y.F."/>
            <person name="Huang M.D."/>
            <person name="Li C.Y."/>
            <person name="Huang L."/>
            <person name="Wang Z.W."/>
            <person name="Zhao X."/>
            <person name="Zhong W.Y."/>
            <person name="Peng D.H."/>
            <person name="Ahmad S."/>
            <person name="Lan S."/>
            <person name="Zhang J.S."/>
            <person name="Tsai W.C."/>
            <person name="Van de Peer Y."/>
            <person name="Liu Z.J."/>
        </authorList>
    </citation>
    <scope>NUCLEOTIDE SEQUENCE</scope>
    <source>
        <strain evidence="2">SCP</strain>
    </source>
</reference>
<dbReference type="PANTHER" id="PTHR11895:SF67">
    <property type="entry name" value="AMIDASE DOMAIN-CONTAINING PROTEIN"/>
    <property type="match status" value="1"/>
</dbReference>
<protein>
    <submittedName>
        <fullName evidence="2">Fatty acid amide hydrolase</fullName>
    </submittedName>
</protein>
<dbReference type="EMBL" id="JAUJYN010000003">
    <property type="protein sequence ID" value="KAK1276849.1"/>
    <property type="molecule type" value="Genomic_DNA"/>
</dbReference>
<dbReference type="Proteomes" id="UP001179952">
    <property type="component" value="Unassembled WGS sequence"/>
</dbReference>
<evidence type="ECO:0000259" key="1">
    <source>
        <dbReference type="Pfam" id="PF01425"/>
    </source>
</evidence>